<evidence type="ECO:0000313" key="7">
    <source>
        <dbReference type="Proteomes" id="UP001482154"/>
    </source>
</evidence>
<protein>
    <recommendedName>
        <fullName evidence="4">Peptidyl-prolyl cis-trans isomerase</fullName>
        <shortName evidence="4">PPIase</shortName>
        <ecNumber evidence="4">5.2.1.8</ecNumber>
    </recommendedName>
</protein>
<dbReference type="InterPro" id="IPR044666">
    <property type="entry name" value="Cyclophilin_A-like"/>
</dbReference>
<gene>
    <name evidence="6" type="ORF">AAAU51_08470</name>
</gene>
<dbReference type="EC" id="5.2.1.8" evidence="4"/>
<reference evidence="6 7" key="1">
    <citation type="submission" date="2024-04" db="EMBL/GenBank/DDBJ databases">
        <title>Human intestinal bacterial collection.</title>
        <authorList>
            <person name="Pauvert C."/>
            <person name="Hitch T.C.A."/>
            <person name="Clavel T."/>
        </authorList>
    </citation>
    <scope>NUCLEOTIDE SEQUENCE [LARGE SCALE GENOMIC DNA]</scope>
    <source>
        <strain evidence="6 7">CLA-AA-H249</strain>
    </source>
</reference>
<evidence type="ECO:0000256" key="4">
    <source>
        <dbReference type="RuleBase" id="RU363019"/>
    </source>
</evidence>
<dbReference type="GO" id="GO:0003755">
    <property type="term" value="F:peptidyl-prolyl cis-trans isomerase activity"/>
    <property type="evidence" value="ECO:0007669"/>
    <property type="project" value="UniProtKB-EC"/>
</dbReference>
<dbReference type="PRINTS" id="PR00153">
    <property type="entry name" value="CSAPPISMRASE"/>
</dbReference>
<dbReference type="PROSITE" id="PS50072">
    <property type="entry name" value="CSA_PPIASE_2"/>
    <property type="match status" value="1"/>
</dbReference>
<comment type="function">
    <text evidence="1 4">PPIases accelerate the folding of proteins. It catalyzes the cis-trans isomerization of proline imidic peptide bonds in oligopeptides.</text>
</comment>
<dbReference type="SUPFAM" id="SSF50891">
    <property type="entry name" value="Cyclophilin-like"/>
    <property type="match status" value="1"/>
</dbReference>
<organism evidence="6 7">
    <name type="scientific">Anaerostipes amylophilus</name>
    <dbReference type="NCBI Taxonomy" id="2981779"/>
    <lineage>
        <taxon>Bacteria</taxon>
        <taxon>Bacillati</taxon>
        <taxon>Bacillota</taxon>
        <taxon>Clostridia</taxon>
        <taxon>Lachnospirales</taxon>
        <taxon>Lachnospiraceae</taxon>
        <taxon>Anaerostipes</taxon>
    </lineage>
</organism>
<dbReference type="CDD" id="cd00317">
    <property type="entry name" value="cyclophilin"/>
    <property type="match status" value="1"/>
</dbReference>
<dbReference type="Pfam" id="PF00160">
    <property type="entry name" value="Pro_isomerase"/>
    <property type="match status" value="1"/>
</dbReference>
<keyword evidence="4" id="KW-0732">Signal</keyword>
<proteinExistence type="inferred from homology"/>
<dbReference type="Proteomes" id="UP001482154">
    <property type="component" value="Unassembled WGS sequence"/>
</dbReference>
<dbReference type="InterPro" id="IPR002130">
    <property type="entry name" value="Cyclophilin-type_PPIase_dom"/>
</dbReference>
<comment type="similarity">
    <text evidence="4">Belongs to the cyclophilin-type PPIase family.</text>
</comment>
<sequence length="256" mass="27728">MRKIIAAGCLMMAMSLCVGCSSKKEGSKETTTATTEAKMKVQSKYKVPKITAAKKTDQLAEAQKGETIVTMQVKGYGEMKFKFFMKKAPLAVKNFVTLASNGYFDGQIFHRVINDFMIQGGDPTGTGTGGESIWGEEFKNEVCDELLPLRGALCMANSGADTNGSQFFIVQAKSDTAKKGLEEGTMDFTKKQKQLFLDQGGYPSLTGSYTVFGQMIEGYDVLDKIAACETKDSGSGEQSQPVKKVVIEKMAVSNAK</sequence>
<comment type="catalytic activity">
    <reaction evidence="4">
        <text>[protein]-peptidylproline (omega=180) = [protein]-peptidylproline (omega=0)</text>
        <dbReference type="Rhea" id="RHEA:16237"/>
        <dbReference type="Rhea" id="RHEA-COMP:10747"/>
        <dbReference type="Rhea" id="RHEA-COMP:10748"/>
        <dbReference type="ChEBI" id="CHEBI:83833"/>
        <dbReference type="ChEBI" id="CHEBI:83834"/>
        <dbReference type="EC" id="5.2.1.8"/>
    </reaction>
</comment>
<name>A0ABV1IVF6_9FIRM</name>
<feature type="domain" description="PPIase cyclophilin-type" evidence="5">
    <location>
        <begin position="77"/>
        <end position="252"/>
    </location>
</feature>
<evidence type="ECO:0000256" key="1">
    <source>
        <dbReference type="ARBA" id="ARBA00002388"/>
    </source>
</evidence>
<dbReference type="Gene3D" id="2.40.100.10">
    <property type="entry name" value="Cyclophilin-like"/>
    <property type="match status" value="1"/>
</dbReference>
<feature type="chain" id="PRO_5044995788" description="Peptidyl-prolyl cis-trans isomerase" evidence="4">
    <location>
        <begin position="21"/>
        <end position="256"/>
    </location>
</feature>
<keyword evidence="3 4" id="KW-0413">Isomerase</keyword>
<dbReference type="EMBL" id="JBBNIN010000011">
    <property type="protein sequence ID" value="MEQ2711204.1"/>
    <property type="molecule type" value="Genomic_DNA"/>
</dbReference>
<keyword evidence="7" id="KW-1185">Reference proteome</keyword>
<evidence type="ECO:0000313" key="6">
    <source>
        <dbReference type="EMBL" id="MEQ2711204.1"/>
    </source>
</evidence>
<keyword evidence="2 4" id="KW-0697">Rotamase</keyword>
<feature type="signal peptide" evidence="4">
    <location>
        <begin position="1"/>
        <end position="20"/>
    </location>
</feature>
<dbReference type="PANTHER" id="PTHR45625">
    <property type="entry name" value="PEPTIDYL-PROLYL CIS-TRANS ISOMERASE-RELATED"/>
    <property type="match status" value="1"/>
</dbReference>
<evidence type="ECO:0000256" key="2">
    <source>
        <dbReference type="ARBA" id="ARBA00023110"/>
    </source>
</evidence>
<evidence type="ECO:0000259" key="5">
    <source>
        <dbReference type="PROSITE" id="PS50072"/>
    </source>
</evidence>
<dbReference type="PANTHER" id="PTHR45625:SF4">
    <property type="entry name" value="PEPTIDYLPROLYL ISOMERASE DOMAIN AND WD REPEAT-CONTAINING PROTEIN 1"/>
    <property type="match status" value="1"/>
</dbReference>
<comment type="caution">
    <text evidence="6">The sequence shown here is derived from an EMBL/GenBank/DDBJ whole genome shotgun (WGS) entry which is preliminary data.</text>
</comment>
<accession>A0ABV1IVF6</accession>
<dbReference type="InterPro" id="IPR029000">
    <property type="entry name" value="Cyclophilin-like_dom_sf"/>
</dbReference>
<dbReference type="RefSeq" id="WP_349110991.1">
    <property type="nucleotide sequence ID" value="NZ_JBBNIN010000011.1"/>
</dbReference>
<evidence type="ECO:0000256" key="3">
    <source>
        <dbReference type="ARBA" id="ARBA00023235"/>
    </source>
</evidence>